<evidence type="ECO:0000313" key="2">
    <source>
        <dbReference type="EMBL" id="OCH86085.1"/>
    </source>
</evidence>
<evidence type="ECO:0000256" key="1">
    <source>
        <dbReference type="SAM" id="Phobius"/>
    </source>
</evidence>
<sequence length="245" mass="26458">MFKINYPANHPRPLARHLWISLATCFFLLSSFVLFLLVGISTPIVKSIYLFNLQFTPSGDQPVTSVGTDVRFGAWGACIYSALPASQGTQVMECFGPQVGWTVPQDVLALTGMPQLVDDVVEGLTVVLVLHPVCAALAFVCIFTSLFLESHNMAIASLVMSVLTMLLGATVFAADLALVLIAQIKIAALSDFQYTVSWGPAPWMVMVAFVLCFIGMVLLSVVVCGCCGVGREYKDEKKEMSIAGH</sequence>
<gene>
    <name evidence="2" type="ORF">OBBRIDRAFT_797529</name>
</gene>
<dbReference type="PANTHER" id="PTHR28013:SF4">
    <property type="entry name" value="MARVEL DOMAIN-CONTAINING PROTEIN"/>
    <property type="match status" value="1"/>
</dbReference>
<name>A0A8E2AVE8_9APHY</name>
<organism evidence="2 3">
    <name type="scientific">Obba rivulosa</name>
    <dbReference type="NCBI Taxonomy" id="1052685"/>
    <lineage>
        <taxon>Eukaryota</taxon>
        <taxon>Fungi</taxon>
        <taxon>Dikarya</taxon>
        <taxon>Basidiomycota</taxon>
        <taxon>Agaricomycotina</taxon>
        <taxon>Agaricomycetes</taxon>
        <taxon>Polyporales</taxon>
        <taxon>Gelatoporiaceae</taxon>
        <taxon>Obba</taxon>
    </lineage>
</organism>
<keyword evidence="1" id="KW-1133">Transmembrane helix</keyword>
<dbReference type="PANTHER" id="PTHR28013">
    <property type="entry name" value="PROTEIN DCV1-RELATED"/>
    <property type="match status" value="1"/>
</dbReference>
<dbReference type="Pfam" id="PF06687">
    <property type="entry name" value="SUR7"/>
    <property type="match status" value="1"/>
</dbReference>
<feature type="transmembrane region" description="Helical" evidence="1">
    <location>
        <begin position="203"/>
        <end position="230"/>
    </location>
</feature>
<keyword evidence="1" id="KW-0812">Transmembrane</keyword>
<keyword evidence="1" id="KW-0472">Membrane</keyword>
<dbReference type="GO" id="GO:0005886">
    <property type="term" value="C:plasma membrane"/>
    <property type="evidence" value="ECO:0007669"/>
    <property type="project" value="InterPro"/>
</dbReference>
<feature type="transmembrane region" description="Helical" evidence="1">
    <location>
        <begin position="155"/>
        <end position="183"/>
    </location>
</feature>
<feature type="transmembrane region" description="Helical" evidence="1">
    <location>
        <begin position="20"/>
        <end position="45"/>
    </location>
</feature>
<accession>A0A8E2AVE8</accession>
<feature type="transmembrane region" description="Helical" evidence="1">
    <location>
        <begin position="123"/>
        <end position="148"/>
    </location>
</feature>
<reference evidence="2 3" key="1">
    <citation type="submission" date="2016-07" db="EMBL/GenBank/DDBJ databases">
        <title>Draft genome of the white-rot fungus Obba rivulosa 3A-2.</title>
        <authorList>
            <consortium name="DOE Joint Genome Institute"/>
            <person name="Miettinen O."/>
            <person name="Riley R."/>
            <person name="Acob R."/>
            <person name="Barry K."/>
            <person name="Cullen D."/>
            <person name="De Vries R."/>
            <person name="Hainaut M."/>
            <person name="Hatakka A."/>
            <person name="Henrissat B."/>
            <person name="Hilden K."/>
            <person name="Kuo R."/>
            <person name="Labutti K."/>
            <person name="Lipzen A."/>
            <person name="Makela M.R."/>
            <person name="Sandor L."/>
            <person name="Spatafora J.W."/>
            <person name="Grigoriev I.V."/>
            <person name="Hibbett D.S."/>
        </authorList>
    </citation>
    <scope>NUCLEOTIDE SEQUENCE [LARGE SCALE GENOMIC DNA]</scope>
    <source>
        <strain evidence="2 3">3A-2</strain>
    </source>
</reference>
<dbReference type="GO" id="GO:0035838">
    <property type="term" value="C:growing cell tip"/>
    <property type="evidence" value="ECO:0007669"/>
    <property type="project" value="TreeGrafter"/>
</dbReference>
<dbReference type="GO" id="GO:0032153">
    <property type="term" value="C:cell division site"/>
    <property type="evidence" value="ECO:0007669"/>
    <property type="project" value="TreeGrafter"/>
</dbReference>
<dbReference type="EMBL" id="KV722545">
    <property type="protein sequence ID" value="OCH86085.1"/>
    <property type="molecule type" value="Genomic_DNA"/>
</dbReference>
<dbReference type="AlphaFoldDB" id="A0A8E2AVE8"/>
<evidence type="ECO:0008006" key="4">
    <source>
        <dbReference type="Google" id="ProtNLM"/>
    </source>
</evidence>
<dbReference type="OrthoDB" id="3881at2759"/>
<dbReference type="InterPro" id="IPR051380">
    <property type="entry name" value="pH-response_reg_palI/RIM9"/>
</dbReference>
<dbReference type="Proteomes" id="UP000250043">
    <property type="component" value="Unassembled WGS sequence"/>
</dbReference>
<protein>
    <recommendedName>
        <fullName evidence="4">Pali-domain-containing protein</fullName>
    </recommendedName>
</protein>
<proteinExistence type="predicted"/>
<evidence type="ECO:0000313" key="3">
    <source>
        <dbReference type="Proteomes" id="UP000250043"/>
    </source>
</evidence>
<dbReference type="InterPro" id="IPR009571">
    <property type="entry name" value="SUR7/Rim9-like_fungi"/>
</dbReference>
<keyword evidence="3" id="KW-1185">Reference proteome</keyword>